<dbReference type="Proteomes" id="UP000183809">
    <property type="component" value="Unassembled WGS sequence"/>
</dbReference>
<gene>
    <name evidence="2" type="ORF">BKCO1_4100071</name>
</gene>
<dbReference type="AlphaFoldDB" id="A0A1J9QSY8"/>
<organism evidence="2 3">
    <name type="scientific">Diplodia corticola</name>
    <dbReference type="NCBI Taxonomy" id="236234"/>
    <lineage>
        <taxon>Eukaryota</taxon>
        <taxon>Fungi</taxon>
        <taxon>Dikarya</taxon>
        <taxon>Ascomycota</taxon>
        <taxon>Pezizomycotina</taxon>
        <taxon>Dothideomycetes</taxon>
        <taxon>Dothideomycetes incertae sedis</taxon>
        <taxon>Botryosphaeriales</taxon>
        <taxon>Botryosphaeriaceae</taxon>
        <taxon>Diplodia</taxon>
    </lineage>
</organism>
<feature type="region of interest" description="Disordered" evidence="1">
    <location>
        <begin position="1"/>
        <end position="23"/>
    </location>
</feature>
<name>A0A1J9QSY8_9PEZI</name>
<feature type="compositionally biased region" description="Acidic residues" evidence="1">
    <location>
        <begin position="499"/>
        <end position="508"/>
    </location>
</feature>
<sequence>MLAFRTRHTSTREDADTRQTNARARLRSSGIHEFRQTLNHFGDIWGTLDESDLTVLGRQRTFFRVLSALAPLPIPNPTTFFCEGQKAIQWKTEYEYWRSDVDGPPVRDQRIRQVLVEPFLHHRNISTSCDVSDCRAMVDRRHLAYLQLSVLDSLRRNNGDFAKVRMTPSDWIKNTMPFLATMTHPVLESIVKNTLPRDAKKNEVLKSYIKHCDQRPCIYMLTLSGMDGDFVTPGHLHEAVKAALNYLQRNPWDWGVAAIKFDQWARQDEECKSLRSFAWSYFIKPQDERQSDAMIDLLETCEALLHRIEEIAEAEWDSPMQSFPLTHFGFTRNLKDLNGNSTADLTLPFIAGFSKVIRQLALETDTSASVERCLQPELEVFAYPICFPCSARDAQYAHLFITAAWGQTLLSNFEKPCNDAATLEVADDDSSPIWVRNLNWVVNNTPFAINLAFEKSNWNKRVREMRKLKKPVKEGEDETDWVVHGESEDETDWVVHGESEDETQGGGM</sequence>
<reference evidence="2 3" key="1">
    <citation type="submission" date="2016-10" db="EMBL/GenBank/DDBJ databases">
        <title>Proteomics and genomics reveal pathogen-plant mechanisms compatible with a hemibiotrophic lifestyle of Diplodia corticola.</title>
        <authorList>
            <person name="Fernandes I."/>
            <person name="De Jonge R."/>
            <person name="Van De Peer Y."/>
            <person name="Devreese B."/>
            <person name="Alves A."/>
            <person name="Esteves A.C."/>
        </authorList>
    </citation>
    <scope>NUCLEOTIDE SEQUENCE [LARGE SCALE GENOMIC DNA]</scope>
    <source>
        <strain evidence="2 3">CBS 112549</strain>
    </source>
</reference>
<feature type="region of interest" description="Disordered" evidence="1">
    <location>
        <begin position="474"/>
        <end position="508"/>
    </location>
</feature>
<dbReference type="GeneID" id="31016097"/>
<comment type="caution">
    <text evidence="2">The sequence shown here is derived from an EMBL/GenBank/DDBJ whole genome shotgun (WGS) entry which is preliminary data.</text>
</comment>
<keyword evidence="3" id="KW-1185">Reference proteome</keyword>
<dbReference type="EMBL" id="MNUE01000041">
    <property type="protein sequence ID" value="OJD32078.1"/>
    <property type="molecule type" value="Genomic_DNA"/>
</dbReference>
<evidence type="ECO:0000313" key="2">
    <source>
        <dbReference type="EMBL" id="OJD32078.1"/>
    </source>
</evidence>
<proteinExistence type="predicted"/>
<evidence type="ECO:0000313" key="3">
    <source>
        <dbReference type="Proteomes" id="UP000183809"/>
    </source>
</evidence>
<protein>
    <submittedName>
        <fullName evidence="2">Uncharacterized protein</fullName>
    </submittedName>
</protein>
<evidence type="ECO:0000256" key="1">
    <source>
        <dbReference type="SAM" id="MobiDB-lite"/>
    </source>
</evidence>
<dbReference type="RefSeq" id="XP_020128338.1">
    <property type="nucleotide sequence ID" value="XM_020275836.1"/>
</dbReference>
<accession>A0A1J9QSY8</accession>